<feature type="transmembrane region" description="Helical" evidence="1">
    <location>
        <begin position="114"/>
        <end position="131"/>
    </location>
</feature>
<evidence type="ECO:0000313" key="2">
    <source>
        <dbReference type="EMBL" id="PIR84091.1"/>
    </source>
</evidence>
<accession>A0A2H0UCG8</accession>
<keyword evidence="1" id="KW-1133">Transmembrane helix</keyword>
<gene>
    <name evidence="2" type="ORF">COU18_01675</name>
</gene>
<organism evidence="2 3">
    <name type="scientific">Candidatus Kaiserbacteria bacterium CG10_big_fil_rev_8_21_14_0_10_51_14</name>
    <dbReference type="NCBI Taxonomy" id="1974610"/>
    <lineage>
        <taxon>Bacteria</taxon>
        <taxon>Candidatus Kaiseribacteriota</taxon>
    </lineage>
</organism>
<feature type="transmembrane region" description="Helical" evidence="1">
    <location>
        <begin position="143"/>
        <end position="162"/>
    </location>
</feature>
<name>A0A2H0UCG8_9BACT</name>
<feature type="transmembrane region" description="Helical" evidence="1">
    <location>
        <begin position="91"/>
        <end position="108"/>
    </location>
</feature>
<feature type="transmembrane region" description="Helical" evidence="1">
    <location>
        <begin position="168"/>
        <end position="186"/>
    </location>
</feature>
<sequence>MSITALILAAGVVAHVSGTACYLWRTLKGRTKPNRVSFFIWSLAPLIGVSASLSDGVGWAALPVFMAGFGPLLIFGASFVNPNAYWQLRKLDYACGAFSLLALVLWAITQDPFWAVFFAIVSDVLASWPTILKSWRYPETEYFSAYAGAAFSSLTALIVAESLKFTEIAFPLMILVACAIILTGIFRKRLFPQR</sequence>
<evidence type="ECO:0000256" key="1">
    <source>
        <dbReference type="SAM" id="Phobius"/>
    </source>
</evidence>
<proteinExistence type="predicted"/>
<protein>
    <submittedName>
        <fullName evidence="2">Uncharacterized protein</fullName>
    </submittedName>
</protein>
<dbReference type="AlphaFoldDB" id="A0A2H0UCG8"/>
<reference evidence="3" key="1">
    <citation type="submission" date="2017-09" db="EMBL/GenBank/DDBJ databases">
        <title>Depth-based differentiation of microbial function through sediment-hosted aquifers and enrichment of novel symbionts in the deep terrestrial subsurface.</title>
        <authorList>
            <person name="Probst A.J."/>
            <person name="Ladd B."/>
            <person name="Jarett J.K."/>
            <person name="Geller-Mcgrath D.E."/>
            <person name="Sieber C.M.K."/>
            <person name="Emerson J.B."/>
            <person name="Anantharaman K."/>
            <person name="Thomas B.C."/>
            <person name="Malmstrom R."/>
            <person name="Stieglmeier M."/>
            <person name="Klingl A."/>
            <person name="Woyke T."/>
            <person name="Ryan C.M."/>
            <person name="Banfield J.F."/>
        </authorList>
    </citation>
    <scope>NUCLEOTIDE SEQUENCE [LARGE SCALE GENOMIC DNA]</scope>
</reference>
<feature type="transmembrane region" description="Helical" evidence="1">
    <location>
        <begin position="6"/>
        <end position="24"/>
    </location>
</feature>
<dbReference type="EMBL" id="PFBK01000003">
    <property type="protein sequence ID" value="PIR84091.1"/>
    <property type="molecule type" value="Genomic_DNA"/>
</dbReference>
<keyword evidence="1" id="KW-0812">Transmembrane</keyword>
<evidence type="ECO:0000313" key="3">
    <source>
        <dbReference type="Proteomes" id="UP000231192"/>
    </source>
</evidence>
<feature type="transmembrane region" description="Helical" evidence="1">
    <location>
        <begin position="36"/>
        <end position="53"/>
    </location>
</feature>
<comment type="caution">
    <text evidence="2">The sequence shown here is derived from an EMBL/GenBank/DDBJ whole genome shotgun (WGS) entry which is preliminary data.</text>
</comment>
<feature type="transmembrane region" description="Helical" evidence="1">
    <location>
        <begin position="59"/>
        <end position="79"/>
    </location>
</feature>
<keyword evidence="1" id="KW-0472">Membrane</keyword>
<dbReference type="Proteomes" id="UP000231192">
    <property type="component" value="Unassembled WGS sequence"/>
</dbReference>